<gene>
    <name evidence="5" type="ORF">B0H67DRAFT_632390</name>
</gene>
<accession>A0AA40AZN4</accession>
<keyword evidence="3" id="KW-0274">FAD</keyword>
<dbReference type="InterPro" id="IPR020946">
    <property type="entry name" value="Flavin_mOase-like"/>
</dbReference>
<protein>
    <recommendedName>
        <fullName evidence="7">Thiol-specific monooxygenase</fullName>
    </recommendedName>
</protein>
<dbReference type="PRINTS" id="PR00419">
    <property type="entry name" value="ADXRDTASE"/>
</dbReference>
<dbReference type="InterPro" id="IPR036188">
    <property type="entry name" value="FAD/NAD-bd_sf"/>
</dbReference>
<keyword evidence="6" id="KW-1185">Reference proteome</keyword>
<organism evidence="5 6">
    <name type="scientific">Lasiosphaeris hirsuta</name>
    <dbReference type="NCBI Taxonomy" id="260670"/>
    <lineage>
        <taxon>Eukaryota</taxon>
        <taxon>Fungi</taxon>
        <taxon>Dikarya</taxon>
        <taxon>Ascomycota</taxon>
        <taxon>Pezizomycotina</taxon>
        <taxon>Sordariomycetes</taxon>
        <taxon>Sordariomycetidae</taxon>
        <taxon>Sordariales</taxon>
        <taxon>Lasiosphaeriaceae</taxon>
        <taxon>Lasiosphaeris</taxon>
    </lineage>
</organism>
<dbReference type="InterPro" id="IPR050346">
    <property type="entry name" value="FMO-like"/>
</dbReference>
<dbReference type="Proteomes" id="UP001172102">
    <property type="component" value="Unassembled WGS sequence"/>
</dbReference>
<dbReference type="GO" id="GO:0050661">
    <property type="term" value="F:NADP binding"/>
    <property type="evidence" value="ECO:0007669"/>
    <property type="project" value="InterPro"/>
</dbReference>
<dbReference type="PANTHER" id="PTHR23023">
    <property type="entry name" value="DIMETHYLANILINE MONOOXYGENASE"/>
    <property type="match status" value="1"/>
</dbReference>
<name>A0AA40AZN4_9PEZI</name>
<evidence type="ECO:0000256" key="2">
    <source>
        <dbReference type="ARBA" id="ARBA00022630"/>
    </source>
</evidence>
<comment type="caution">
    <text evidence="5">The sequence shown here is derived from an EMBL/GenBank/DDBJ whole genome shotgun (WGS) entry which is preliminary data.</text>
</comment>
<keyword evidence="4" id="KW-0560">Oxidoreductase</keyword>
<sequence>MPKLTKRVAVIGAGPAGAVTLDALAKEKAFDLIRVFERREAPGGSWIGDSSPPPNLSNFASLANRTADPALPIPETLPAQLPKSSQPRYAESSVYPYLETNVDHLSMEYTQEPFPKEPSAHSVSLYGPTSPFRPWQVIRGYVQSLVNRNGYDDLVSYNTTVENVEKVGAEWKVTLRKEGKESDCWWVPFVPRIEGLEEFEKAKPGSVLHSKLFRGRDHFKNKRVVVVGASVSAADIAFDLANTKTAQTPVHAITIGHTANEYFGGEAFNHPRIQNHPTIARVEAGTVHLVNGESIPDVDHIIFGTGYASTLPFIPQIKLRNNRVPGLYQHIAYQEDPTLLFIGATAAGLTFKVFEWQAVVAARIQAGRATLPSTDEMKAWETSRMRERGDGAKFMLIFPDFKEYFEELRLLAGEGEEELGRKLPVFDEEWMRTFLVGHELRKGMWLRLNAQARAEEAAEKGAGAGETSKAHL</sequence>
<evidence type="ECO:0000256" key="1">
    <source>
        <dbReference type="ARBA" id="ARBA00009183"/>
    </source>
</evidence>
<comment type="similarity">
    <text evidence="1">Belongs to the FMO family.</text>
</comment>
<dbReference type="AlphaFoldDB" id="A0AA40AZN4"/>
<evidence type="ECO:0000256" key="4">
    <source>
        <dbReference type="ARBA" id="ARBA00023002"/>
    </source>
</evidence>
<keyword evidence="2" id="KW-0285">Flavoprotein</keyword>
<evidence type="ECO:0000313" key="5">
    <source>
        <dbReference type="EMBL" id="KAK0724948.1"/>
    </source>
</evidence>
<reference evidence="5" key="1">
    <citation type="submission" date="2023-06" db="EMBL/GenBank/DDBJ databases">
        <title>Genome-scale phylogeny and comparative genomics of the fungal order Sordariales.</title>
        <authorList>
            <consortium name="Lawrence Berkeley National Laboratory"/>
            <person name="Hensen N."/>
            <person name="Bonometti L."/>
            <person name="Westerberg I."/>
            <person name="Brannstrom I.O."/>
            <person name="Guillou S."/>
            <person name="Cros-Aarteil S."/>
            <person name="Calhoun S."/>
            <person name="Haridas S."/>
            <person name="Kuo A."/>
            <person name="Mondo S."/>
            <person name="Pangilinan J."/>
            <person name="Riley R."/>
            <person name="Labutti K."/>
            <person name="Andreopoulos B."/>
            <person name="Lipzen A."/>
            <person name="Chen C."/>
            <person name="Yanf M."/>
            <person name="Daum C."/>
            <person name="Ng V."/>
            <person name="Clum A."/>
            <person name="Steindorff A."/>
            <person name="Ohm R."/>
            <person name="Martin F."/>
            <person name="Silar P."/>
            <person name="Natvig D."/>
            <person name="Lalanne C."/>
            <person name="Gautier V."/>
            <person name="Ament-Velasquez S.L."/>
            <person name="Kruys A."/>
            <person name="Hutchinson M.I."/>
            <person name="Powell A.J."/>
            <person name="Barry K."/>
            <person name="Miller A.N."/>
            <person name="Grigoriev I.V."/>
            <person name="Debuchy R."/>
            <person name="Gladieux P."/>
            <person name="Thoren M.H."/>
            <person name="Johannesson H."/>
        </authorList>
    </citation>
    <scope>NUCLEOTIDE SEQUENCE</scope>
    <source>
        <strain evidence="5">SMH4607-1</strain>
    </source>
</reference>
<dbReference type="EMBL" id="JAUKUA010000002">
    <property type="protein sequence ID" value="KAK0724948.1"/>
    <property type="molecule type" value="Genomic_DNA"/>
</dbReference>
<dbReference type="GO" id="GO:0050660">
    <property type="term" value="F:flavin adenine dinucleotide binding"/>
    <property type="evidence" value="ECO:0007669"/>
    <property type="project" value="InterPro"/>
</dbReference>
<dbReference type="Gene3D" id="3.50.50.60">
    <property type="entry name" value="FAD/NAD(P)-binding domain"/>
    <property type="match status" value="2"/>
</dbReference>
<dbReference type="GO" id="GO:0004499">
    <property type="term" value="F:N,N-dimethylaniline monooxygenase activity"/>
    <property type="evidence" value="ECO:0007669"/>
    <property type="project" value="InterPro"/>
</dbReference>
<proteinExistence type="inferred from homology"/>
<dbReference type="SUPFAM" id="SSF51905">
    <property type="entry name" value="FAD/NAD(P)-binding domain"/>
    <property type="match status" value="2"/>
</dbReference>
<evidence type="ECO:0000313" key="6">
    <source>
        <dbReference type="Proteomes" id="UP001172102"/>
    </source>
</evidence>
<dbReference type="Pfam" id="PF00743">
    <property type="entry name" value="FMO-like"/>
    <property type="match status" value="2"/>
</dbReference>
<evidence type="ECO:0008006" key="7">
    <source>
        <dbReference type="Google" id="ProtNLM"/>
    </source>
</evidence>
<evidence type="ECO:0000256" key="3">
    <source>
        <dbReference type="ARBA" id="ARBA00022827"/>
    </source>
</evidence>